<keyword evidence="11 15" id="KW-0106">Calcium</keyword>
<keyword evidence="8 16" id="KW-0732">Signal</keyword>
<reference evidence="18 19" key="1">
    <citation type="journal article" date="2017" name="Mol. Ecol.">
        <title>Comparative and population genomic landscape of Phellinus noxius: A hypervariable fungus causing root rot in trees.</title>
        <authorList>
            <person name="Chung C.L."/>
            <person name="Lee T.J."/>
            <person name="Akiba M."/>
            <person name="Lee H.H."/>
            <person name="Kuo T.H."/>
            <person name="Liu D."/>
            <person name="Ke H.M."/>
            <person name="Yokoi T."/>
            <person name="Roa M.B."/>
            <person name="Lu M.J."/>
            <person name="Chang Y.Y."/>
            <person name="Ann P.J."/>
            <person name="Tsai J.N."/>
            <person name="Chen C.Y."/>
            <person name="Tzean S.S."/>
            <person name="Ota Y."/>
            <person name="Hattori T."/>
            <person name="Sahashi N."/>
            <person name="Liou R.F."/>
            <person name="Kikuchi T."/>
            <person name="Tsai I.J."/>
        </authorList>
    </citation>
    <scope>NUCLEOTIDE SEQUENCE [LARGE SCALE GENOMIC DNA]</scope>
    <source>
        <strain evidence="18 19">FFPRI411160</strain>
    </source>
</reference>
<evidence type="ECO:0000256" key="15">
    <source>
        <dbReference type="PROSITE-ProRule" id="PRU01032"/>
    </source>
</evidence>
<evidence type="ECO:0000256" key="12">
    <source>
        <dbReference type="ARBA" id="ARBA00023026"/>
    </source>
</evidence>
<protein>
    <recommendedName>
        <fullName evidence="4">tripeptidyl-peptidase II</fullName>
        <ecNumber evidence="4">3.4.14.10</ecNumber>
    </recommendedName>
</protein>
<dbReference type="PANTHER" id="PTHR14218:SF15">
    <property type="entry name" value="TRIPEPTIDYL-PEPTIDASE 1"/>
    <property type="match status" value="1"/>
</dbReference>
<dbReference type="PANTHER" id="PTHR14218">
    <property type="entry name" value="PROTEASE S8 TRIPEPTIDYL PEPTIDASE I CLN2"/>
    <property type="match status" value="1"/>
</dbReference>
<evidence type="ECO:0000256" key="3">
    <source>
        <dbReference type="ARBA" id="ARBA00004239"/>
    </source>
</evidence>
<dbReference type="PROSITE" id="PS51695">
    <property type="entry name" value="SEDOLISIN"/>
    <property type="match status" value="1"/>
</dbReference>
<proteinExistence type="predicted"/>
<comment type="catalytic activity">
    <reaction evidence="1">
        <text>Release of an N-terminal tripeptide from a polypeptide.</text>
        <dbReference type="EC" id="3.4.14.10"/>
    </reaction>
</comment>
<feature type="domain" description="Peptidase S53" evidence="17">
    <location>
        <begin position="227"/>
        <end position="597"/>
    </location>
</feature>
<dbReference type="STRING" id="2282107.A0A286UJI4"/>
<evidence type="ECO:0000256" key="10">
    <source>
        <dbReference type="ARBA" id="ARBA00022825"/>
    </source>
</evidence>
<feature type="binding site" evidence="15">
    <location>
        <position position="577"/>
    </location>
    <ligand>
        <name>Ca(2+)</name>
        <dbReference type="ChEBI" id="CHEBI:29108"/>
    </ligand>
</feature>
<dbReference type="Pfam" id="PF00082">
    <property type="entry name" value="Peptidase_S8"/>
    <property type="match status" value="1"/>
</dbReference>
<evidence type="ECO:0000256" key="2">
    <source>
        <dbReference type="ARBA" id="ARBA00002451"/>
    </source>
</evidence>
<evidence type="ECO:0000256" key="14">
    <source>
        <dbReference type="ARBA" id="ARBA00023180"/>
    </source>
</evidence>
<dbReference type="Pfam" id="PF09286">
    <property type="entry name" value="Pro-kuma_activ"/>
    <property type="match status" value="1"/>
</dbReference>
<keyword evidence="14" id="KW-0325">Glycoprotein</keyword>
<dbReference type="GO" id="GO:0008240">
    <property type="term" value="F:tripeptidyl-peptidase activity"/>
    <property type="evidence" value="ECO:0007669"/>
    <property type="project" value="UniProtKB-EC"/>
</dbReference>
<dbReference type="SMART" id="SM00944">
    <property type="entry name" value="Pro-kuma_activ"/>
    <property type="match status" value="1"/>
</dbReference>
<dbReference type="GO" id="GO:0005576">
    <property type="term" value="C:extracellular region"/>
    <property type="evidence" value="ECO:0007669"/>
    <property type="project" value="UniProtKB-SubCell"/>
</dbReference>
<keyword evidence="10 15" id="KW-0720">Serine protease</keyword>
<evidence type="ECO:0000256" key="6">
    <source>
        <dbReference type="ARBA" id="ARBA00022670"/>
    </source>
</evidence>
<dbReference type="GO" id="GO:0004252">
    <property type="term" value="F:serine-type endopeptidase activity"/>
    <property type="evidence" value="ECO:0007669"/>
    <property type="project" value="UniProtKB-UniRule"/>
</dbReference>
<keyword evidence="7 15" id="KW-0479">Metal-binding</keyword>
<dbReference type="InterPro" id="IPR036852">
    <property type="entry name" value="Peptidase_S8/S53_dom_sf"/>
</dbReference>
<dbReference type="EMBL" id="NBII01000004">
    <property type="protein sequence ID" value="PAV19635.1"/>
    <property type="molecule type" value="Genomic_DNA"/>
</dbReference>
<gene>
    <name evidence="18" type="ORF">PNOK_0456900</name>
</gene>
<comment type="subcellular location">
    <subcellularLocation>
        <location evidence="3">Secreted</location>
        <location evidence="3">Extracellular space</location>
    </subcellularLocation>
</comment>
<dbReference type="Proteomes" id="UP000217199">
    <property type="component" value="Unassembled WGS sequence"/>
</dbReference>
<feature type="active site" description="Charge relay system" evidence="15">
    <location>
        <position position="301"/>
    </location>
</feature>
<dbReference type="InterPro" id="IPR030400">
    <property type="entry name" value="Sedolisin_dom"/>
</dbReference>
<dbReference type="SUPFAM" id="SSF54897">
    <property type="entry name" value="Protease propeptides/inhibitors"/>
    <property type="match status" value="1"/>
</dbReference>
<accession>A0A286UJI4</accession>
<feature type="active site" description="Charge relay system" evidence="15">
    <location>
        <position position="305"/>
    </location>
</feature>
<keyword evidence="9 15" id="KW-0378">Hydrolase</keyword>
<feature type="active site" description="Charge relay system" evidence="15">
    <location>
        <position position="514"/>
    </location>
</feature>
<dbReference type="GO" id="GO:0006508">
    <property type="term" value="P:proteolysis"/>
    <property type="evidence" value="ECO:0007669"/>
    <property type="project" value="UniProtKB-KW"/>
</dbReference>
<comment type="cofactor">
    <cofactor evidence="15">
        <name>Ca(2+)</name>
        <dbReference type="ChEBI" id="CHEBI:29108"/>
    </cofactor>
    <text evidence="15">Binds 1 Ca(2+) ion per subunit.</text>
</comment>
<keyword evidence="12" id="KW-0843">Virulence</keyword>
<dbReference type="CDD" id="cd04056">
    <property type="entry name" value="Peptidases_S53"/>
    <property type="match status" value="1"/>
</dbReference>
<evidence type="ECO:0000256" key="4">
    <source>
        <dbReference type="ARBA" id="ARBA00012462"/>
    </source>
</evidence>
<evidence type="ECO:0000256" key="1">
    <source>
        <dbReference type="ARBA" id="ARBA00001910"/>
    </source>
</evidence>
<dbReference type="AlphaFoldDB" id="A0A286UJI4"/>
<dbReference type="InterPro" id="IPR015366">
    <property type="entry name" value="S53_propep"/>
</dbReference>
<evidence type="ECO:0000256" key="5">
    <source>
        <dbReference type="ARBA" id="ARBA00022525"/>
    </source>
</evidence>
<organism evidence="18 19">
    <name type="scientific">Pyrrhoderma noxium</name>
    <dbReference type="NCBI Taxonomy" id="2282107"/>
    <lineage>
        <taxon>Eukaryota</taxon>
        <taxon>Fungi</taxon>
        <taxon>Dikarya</taxon>
        <taxon>Basidiomycota</taxon>
        <taxon>Agaricomycotina</taxon>
        <taxon>Agaricomycetes</taxon>
        <taxon>Hymenochaetales</taxon>
        <taxon>Hymenochaetaceae</taxon>
        <taxon>Pyrrhoderma</taxon>
    </lineage>
</organism>
<evidence type="ECO:0000259" key="17">
    <source>
        <dbReference type="PROSITE" id="PS51695"/>
    </source>
</evidence>
<dbReference type="Gene3D" id="3.40.50.200">
    <property type="entry name" value="Peptidase S8/S53 domain"/>
    <property type="match status" value="1"/>
</dbReference>
<dbReference type="FunFam" id="3.40.50.200:FF:000015">
    <property type="entry name" value="Tripeptidyl peptidase A"/>
    <property type="match status" value="1"/>
</dbReference>
<evidence type="ECO:0000256" key="8">
    <source>
        <dbReference type="ARBA" id="ARBA00022729"/>
    </source>
</evidence>
<comment type="caution">
    <text evidence="18">The sequence shown here is derived from an EMBL/GenBank/DDBJ whole genome shotgun (WGS) entry which is preliminary data.</text>
</comment>
<evidence type="ECO:0000313" key="18">
    <source>
        <dbReference type="EMBL" id="PAV19635.1"/>
    </source>
</evidence>
<keyword evidence="6 15" id="KW-0645">Protease</keyword>
<feature type="signal peptide" evidence="16">
    <location>
        <begin position="1"/>
        <end position="17"/>
    </location>
</feature>
<evidence type="ECO:0000256" key="11">
    <source>
        <dbReference type="ARBA" id="ARBA00022837"/>
    </source>
</evidence>
<feature type="binding site" evidence="15">
    <location>
        <position position="557"/>
    </location>
    <ligand>
        <name>Ca(2+)</name>
        <dbReference type="ChEBI" id="CHEBI:29108"/>
    </ligand>
</feature>
<evidence type="ECO:0000256" key="13">
    <source>
        <dbReference type="ARBA" id="ARBA00023145"/>
    </source>
</evidence>
<dbReference type="PROSITE" id="PS00138">
    <property type="entry name" value="SUBTILASE_SER"/>
    <property type="match status" value="1"/>
</dbReference>
<dbReference type="GO" id="GO:0046872">
    <property type="term" value="F:metal ion binding"/>
    <property type="evidence" value="ECO:0007669"/>
    <property type="project" value="UniProtKB-UniRule"/>
</dbReference>
<evidence type="ECO:0000256" key="7">
    <source>
        <dbReference type="ARBA" id="ARBA00022723"/>
    </source>
</evidence>
<dbReference type="InParanoid" id="A0A286UJI4"/>
<dbReference type="InterPro" id="IPR050819">
    <property type="entry name" value="Tripeptidyl-peptidase_I"/>
</dbReference>
<keyword evidence="19" id="KW-1185">Reference proteome</keyword>
<comment type="function">
    <text evidence="2">Secreted tripeptidyl-peptidase which degrades proteins at acidic pHs and is involved in virulence.</text>
</comment>
<name>A0A286UJI4_9AGAM</name>
<dbReference type="SUPFAM" id="SSF52743">
    <property type="entry name" value="Subtilisin-like"/>
    <property type="match status" value="1"/>
</dbReference>
<dbReference type="CDD" id="cd11377">
    <property type="entry name" value="Pro-peptidase_S53"/>
    <property type="match status" value="1"/>
</dbReference>
<feature type="binding site" evidence="15">
    <location>
        <position position="556"/>
    </location>
    <ligand>
        <name>Ca(2+)</name>
        <dbReference type="ChEBI" id="CHEBI:29108"/>
    </ligand>
</feature>
<feature type="binding site" evidence="15">
    <location>
        <position position="575"/>
    </location>
    <ligand>
        <name>Ca(2+)</name>
        <dbReference type="ChEBI" id="CHEBI:29108"/>
    </ligand>
</feature>
<keyword evidence="5" id="KW-0964">Secreted</keyword>
<dbReference type="InterPro" id="IPR023828">
    <property type="entry name" value="Peptidase_S8_Ser-AS"/>
</dbReference>
<dbReference type="InterPro" id="IPR000209">
    <property type="entry name" value="Peptidase_S8/S53_dom"/>
</dbReference>
<dbReference type="EC" id="3.4.14.10" evidence="4"/>
<evidence type="ECO:0000256" key="16">
    <source>
        <dbReference type="SAM" id="SignalP"/>
    </source>
</evidence>
<keyword evidence="13" id="KW-0865">Zymogen</keyword>
<sequence length="597" mass="64554">MSRLWAFLALPIVLVTASPLNKRWDDFEVKHAWSDIPQGWVIHSDAPADHLLEMRIGLKQHKFDSLVDELYQVSDPRHERYGAHLSKEDVERLVAPHKDSVSEVEEWLSLHGIELDTIQRSPAGDWLSISVPVETAERMLDTKYSVFHNPSSDSYVVRTTSYSLPRPVYQHIGVVVPTTYFGTMRRMKATSFLQPDRETISKEDAIAQLSAISPGNLATVPSSCSRTITPACLRALYNTVNYTPTQTDVNKLGVAGYLEEFANDADLQTFFKSFRTDAVGTTFQHVQVNGGENNQNDPGVEANLDIQYTEGVSFPTPNIYYSTGGSPPFDPDTNTPTNTNEPYLDWLNFILDLSDSDLPQTFTTSYGDDEQTVPFDYAQSVCQLFAQLGARGSSILFSSGDDGVGAGDCTTNDGTSTVRFQPNFPASCPFVTTVGGTTSVNPEVAVSFSGGGFSNYFARPSYQDDTVSSFLTSIGSQNSGLFNTSGRAYPDVAAQGTGFQVVIGGRTASVGGTSASSPTFAAVVSLLNDFRFSQGKSSLGFLNPLLYSTGTAGFNDITSGSNPGCGTNGFSAKAGWDPVTGWGTPDFVKLQSIVADA</sequence>
<evidence type="ECO:0000256" key="9">
    <source>
        <dbReference type="ARBA" id="ARBA00022801"/>
    </source>
</evidence>
<evidence type="ECO:0000313" key="19">
    <source>
        <dbReference type="Proteomes" id="UP000217199"/>
    </source>
</evidence>
<feature type="chain" id="PRO_5013615242" description="tripeptidyl-peptidase II" evidence="16">
    <location>
        <begin position="18"/>
        <end position="597"/>
    </location>
</feature>
<dbReference type="OrthoDB" id="409122at2759"/>